<evidence type="ECO:0000313" key="4">
    <source>
        <dbReference type="Proteomes" id="UP000006039"/>
    </source>
</evidence>
<evidence type="ECO:0000313" key="2">
    <source>
        <dbReference type="EMBL" id="EJT68226.1"/>
    </source>
</evidence>
<protein>
    <submittedName>
        <fullName evidence="2 3">Uncharacterized protein</fullName>
    </submittedName>
</protein>
<dbReference type="EMBL" id="GL385565">
    <property type="protein sequence ID" value="EJT68226.1"/>
    <property type="molecule type" value="Genomic_DNA"/>
</dbReference>
<accession>J3PKX0</accession>
<reference evidence="4" key="1">
    <citation type="submission" date="2010-07" db="EMBL/GenBank/DDBJ databases">
        <title>The genome sequence of Gaeumannomyces graminis var. tritici strain R3-111a-1.</title>
        <authorList>
            <consortium name="The Broad Institute Genome Sequencing Platform"/>
            <person name="Ma L.-J."/>
            <person name="Dead R."/>
            <person name="Young S."/>
            <person name="Zeng Q."/>
            <person name="Koehrsen M."/>
            <person name="Alvarado L."/>
            <person name="Berlin A."/>
            <person name="Chapman S.B."/>
            <person name="Chen Z."/>
            <person name="Freedman E."/>
            <person name="Gellesch M."/>
            <person name="Goldberg J."/>
            <person name="Griggs A."/>
            <person name="Gujja S."/>
            <person name="Heilman E.R."/>
            <person name="Heiman D."/>
            <person name="Hepburn T."/>
            <person name="Howarth C."/>
            <person name="Jen D."/>
            <person name="Larson L."/>
            <person name="Mehta T."/>
            <person name="Neiman D."/>
            <person name="Pearson M."/>
            <person name="Roberts A."/>
            <person name="Saif S."/>
            <person name="Shea T."/>
            <person name="Shenoy N."/>
            <person name="Sisk P."/>
            <person name="Stolte C."/>
            <person name="Sykes S."/>
            <person name="Walk T."/>
            <person name="White J."/>
            <person name="Yandava C."/>
            <person name="Haas B."/>
            <person name="Nusbaum C."/>
            <person name="Birren B."/>
        </authorList>
    </citation>
    <scope>NUCLEOTIDE SEQUENCE [LARGE SCALE GENOMIC DNA]</scope>
    <source>
        <strain evidence="4">R3-111a-1</strain>
    </source>
</reference>
<dbReference type="HOGENOM" id="CLU_3106462_0_0_1"/>
<dbReference type="AlphaFoldDB" id="J3PKX0"/>
<name>J3PKX0_GAET3</name>
<dbReference type="EnsemblFungi" id="EJT68226">
    <property type="protein sequence ID" value="EJT68226"/>
    <property type="gene ID" value="GGTG_14194"/>
</dbReference>
<reference evidence="3" key="5">
    <citation type="submission" date="2018-04" db="UniProtKB">
        <authorList>
            <consortium name="EnsemblFungi"/>
        </authorList>
    </citation>
    <scope>IDENTIFICATION</scope>
    <source>
        <strain evidence="3">R3-111a-1</strain>
    </source>
</reference>
<dbReference type="Proteomes" id="UP000006039">
    <property type="component" value="Unassembled WGS sequence"/>
</dbReference>
<reference evidence="2" key="2">
    <citation type="submission" date="2010-07" db="EMBL/GenBank/DDBJ databases">
        <authorList>
            <consortium name="The Broad Institute Genome Sequencing Platform"/>
            <consortium name="Broad Institute Genome Sequencing Center for Infectious Disease"/>
            <person name="Ma L.-J."/>
            <person name="Dead R."/>
            <person name="Young S."/>
            <person name="Zeng Q."/>
            <person name="Koehrsen M."/>
            <person name="Alvarado L."/>
            <person name="Berlin A."/>
            <person name="Chapman S.B."/>
            <person name="Chen Z."/>
            <person name="Freedman E."/>
            <person name="Gellesch M."/>
            <person name="Goldberg J."/>
            <person name="Griggs A."/>
            <person name="Gujja S."/>
            <person name="Heilman E.R."/>
            <person name="Heiman D."/>
            <person name="Hepburn T."/>
            <person name="Howarth C."/>
            <person name="Jen D."/>
            <person name="Larson L."/>
            <person name="Mehta T."/>
            <person name="Neiman D."/>
            <person name="Pearson M."/>
            <person name="Roberts A."/>
            <person name="Saif S."/>
            <person name="Shea T."/>
            <person name="Shenoy N."/>
            <person name="Sisk P."/>
            <person name="Stolte C."/>
            <person name="Sykes S."/>
            <person name="Walk T."/>
            <person name="White J."/>
            <person name="Yandava C."/>
            <person name="Haas B."/>
            <person name="Nusbaum C."/>
            <person name="Birren B."/>
        </authorList>
    </citation>
    <scope>NUCLEOTIDE SEQUENCE</scope>
    <source>
        <strain evidence="2">R3-111a-1</strain>
    </source>
</reference>
<dbReference type="GeneID" id="20354652"/>
<reference evidence="2" key="3">
    <citation type="submission" date="2010-09" db="EMBL/GenBank/DDBJ databases">
        <title>Annotation of Gaeumannomyces graminis var. tritici R3-111a-1.</title>
        <authorList>
            <consortium name="The Broad Institute Genome Sequencing Platform"/>
            <person name="Ma L.-J."/>
            <person name="Dead R."/>
            <person name="Young S.K."/>
            <person name="Zeng Q."/>
            <person name="Gargeya S."/>
            <person name="Fitzgerald M."/>
            <person name="Haas B."/>
            <person name="Abouelleil A."/>
            <person name="Alvarado L."/>
            <person name="Arachchi H.M."/>
            <person name="Berlin A."/>
            <person name="Brown A."/>
            <person name="Chapman S.B."/>
            <person name="Chen Z."/>
            <person name="Dunbar C."/>
            <person name="Freedman E."/>
            <person name="Gearin G."/>
            <person name="Gellesch M."/>
            <person name="Goldberg J."/>
            <person name="Griggs A."/>
            <person name="Gujja S."/>
            <person name="Heiman D."/>
            <person name="Howarth C."/>
            <person name="Larson L."/>
            <person name="Lui A."/>
            <person name="MacDonald P.J.P."/>
            <person name="Mehta T."/>
            <person name="Montmayeur A."/>
            <person name="Murphy C."/>
            <person name="Neiman D."/>
            <person name="Pearson M."/>
            <person name="Priest M."/>
            <person name="Roberts A."/>
            <person name="Saif S."/>
            <person name="Shea T."/>
            <person name="Shenoy N."/>
            <person name="Sisk P."/>
            <person name="Stolte C."/>
            <person name="Sykes S."/>
            <person name="Yandava C."/>
            <person name="Wortman J."/>
            <person name="Nusbaum C."/>
            <person name="Birren B."/>
        </authorList>
    </citation>
    <scope>NUCLEOTIDE SEQUENCE</scope>
    <source>
        <strain evidence="2">R3-111a-1</strain>
    </source>
</reference>
<gene>
    <name evidence="3" type="primary">20354652</name>
    <name evidence="2" type="ORF">GGTG_14194</name>
</gene>
<feature type="compositionally biased region" description="Basic residues" evidence="1">
    <location>
        <begin position="32"/>
        <end position="42"/>
    </location>
</feature>
<dbReference type="VEuPathDB" id="FungiDB:GGTG_14194"/>
<organism evidence="2">
    <name type="scientific">Gaeumannomyces tritici (strain R3-111a-1)</name>
    <name type="common">Wheat and barley take-all root rot fungus</name>
    <name type="synonym">Gaeumannomyces graminis var. tritici</name>
    <dbReference type="NCBI Taxonomy" id="644352"/>
    <lineage>
        <taxon>Eukaryota</taxon>
        <taxon>Fungi</taxon>
        <taxon>Dikarya</taxon>
        <taxon>Ascomycota</taxon>
        <taxon>Pezizomycotina</taxon>
        <taxon>Sordariomycetes</taxon>
        <taxon>Sordariomycetidae</taxon>
        <taxon>Magnaporthales</taxon>
        <taxon>Magnaporthaceae</taxon>
        <taxon>Gaeumannomyces</taxon>
    </lineage>
</organism>
<proteinExistence type="predicted"/>
<evidence type="ECO:0000256" key="1">
    <source>
        <dbReference type="SAM" id="MobiDB-lite"/>
    </source>
</evidence>
<evidence type="ECO:0000313" key="3">
    <source>
        <dbReference type="EnsemblFungi" id="EJT68226"/>
    </source>
</evidence>
<feature type="region of interest" description="Disordered" evidence="1">
    <location>
        <begin position="32"/>
        <end position="51"/>
    </location>
</feature>
<keyword evidence="4" id="KW-1185">Reference proteome</keyword>
<dbReference type="RefSeq" id="XP_009230385.1">
    <property type="nucleotide sequence ID" value="XM_009232121.1"/>
</dbReference>
<reference evidence="3" key="4">
    <citation type="journal article" date="2015" name="G3 (Bethesda)">
        <title>Genome sequences of three phytopathogenic species of the Magnaporthaceae family of fungi.</title>
        <authorList>
            <person name="Okagaki L.H."/>
            <person name="Nunes C.C."/>
            <person name="Sailsbery J."/>
            <person name="Clay B."/>
            <person name="Brown D."/>
            <person name="John T."/>
            <person name="Oh Y."/>
            <person name="Young N."/>
            <person name="Fitzgerald M."/>
            <person name="Haas B.J."/>
            <person name="Zeng Q."/>
            <person name="Young S."/>
            <person name="Adiconis X."/>
            <person name="Fan L."/>
            <person name="Levin J.Z."/>
            <person name="Mitchell T.K."/>
            <person name="Okubara P.A."/>
            <person name="Farman M.L."/>
            <person name="Kohn L.M."/>
            <person name="Birren B."/>
            <person name="Ma L.-J."/>
            <person name="Dean R.A."/>
        </authorList>
    </citation>
    <scope>NUCLEOTIDE SEQUENCE</scope>
    <source>
        <strain evidence="3">R3-111a-1</strain>
    </source>
</reference>
<sequence length="51" mass="5931">MKRDELVDLKSVWDPGGMGVLRWVRKRNLKRKEKDPKIKRKRGGGDVNARG</sequence>